<accession>A0A1Z1MK02</accession>
<protein>
    <submittedName>
        <fullName evidence="2">Uncharacterized protein</fullName>
    </submittedName>
</protein>
<dbReference type="AlphaFoldDB" id="A0A1Z1MK02"/>
<organism evidence="2">
    <name type="scientific">Spyridia filamentosa</name>
    <name type="common">Red alga</name>
    <name type="synonym">Fucus filamentosus</name>
    <dbReference type="NCBI Taxonomy" id="196632"/>
    <lineage>
        <taxon>Eukaryota</taxon>
        <taxon>Rhodophyta</taxon>
        <taxon>Florideophyceae</taxon>
        <taxon>Rhodymeniophycidae</taxon>
        <taxon>Ceramiales</taxon>
        <taxon>Spyridiaceae</taxon>
        <taxon>Spyridia</taxon>
    </lineage>
</organism>
<dbReference type="GeneID" id="33359327"/>
<sequence length="36" mass="4346">MQSITKFIFIQGSFIIFLYYKISFNNGKLLRIKFLI</sequence>
<geneLocation type="chloroplast" evidence="2"/>
<feature type="transmembrane region" description="Helical" evidence="1">
    <location>
        <begin position="6"/>
        <end position="24"/>
    </location>
</feature>
<name>A0A1Z1MK02_SPYFI</name>
<gene>
    <name evidence="2" type="primary">orf36</name>
</gene>
<evidence type="ECO:0000313" key="2">
    <source>
        <dbReference type="EMBL" id="ARW66219.1"/>
    </source>
</evidence>
<proteinExistence type="predicted"/>
<keyword evidence="1" id="KW-0472">Membrane</keyword>
<evidence type="ECO:0000256" key="1">
    <source>
        <dbReference type="SAM" id="Phobius"/>
    </source>
</evidence>
<reference evidence="2" key="1">
    <citation type="journal article" date="2017" name="J. Phycol.">
        <title>Analysis of chloroplast genomes and a supermatrix inform reclassification of the Rhodomelaceae (Rhodophyta).</title>
        <authorList>
            <person name="Diaz-Tapia P."/>
            <person name="Maggs C.A."/>
            <person name="West J.A."/>
            <person name="Verbruggen H."/>
        </authorList>
    </citation>
    <scope>NUCLEOTIDE SEQUENCE</scope>
    <source>
        <strain evidence="2">PD1020</strain>
    </source>
</reference>
<dbReference type="RefSeq" id="YP_009397033.1">
    <property type="nucleotide sequence ID" value="NC_035285.1"/>
</dbReference>
<keyword evidence="2" id="KW-0934">Plastid</keyword>
<keyword evidence="1" id="KW-0812">Transmembrane</keyword>
<keyword evidence="1" id="KW-1133">Transmembrane helix</keyword>
<dbReference type="EMBL" id="MF101441">
    <property type="protein sequence ID" value="ARW66219.1"/>
    <property type="molecule type" value="Genomic_DNA"/>
</dbReference>
<keyword evidence="2" id="KW-0150">Chloroplast</keyword>